<name>A0A2K8PE27_STRLA</name>
<reference evidence="2 3" key="1">
    <citation type="submission" date="2017-11" db="EMBL/GenBank/DDBJ databases">
        <title>Complete genome sequence of Streptomyces lavendulae subsp. lavendulae CCM 3239 (formerly 'Streptomyces aureofaciens CCM 3239'), the producer of the angucycline-type antibiotic auricin.</title>
        <authorList>
            <person name="Busche T."/>
            <person name="Novakova R."/>
            <person name="Al'Dilaimi A."/>
            <person name="Homerova D."/>
            <person name="Feckova L."/>
            <person name="Rezuchova B."/>
            <person name="Mingyar E."/>
            <person name="Csolleiova D."/>
            <person name="Bekeova C."/>
            <person name="Winkler A."/>
            <person name="Sevcikova B."/>
            <person name="Kalinowski J."/>
            <person name="Kormanec J."/>
            <person name="Ruckert C."/>
        </authorList>
    </citation>
    <scope>NUCLEOTIDE SEQUENCE [LARGE SCALE GENOMIC DNA]</scope>
    <source>
        <strain evidence="2 3">CCM 3239</strain>
    </source>
</reference>
<dbReference type="Proteomes" id="UP000231791">
    <property type="component" value="Chromosome"/>
</dbReference>
<evidence type="ECO:0000256" key="1">
    <source>
        <dbReference type="SAM" id="MobiDB-lite"/>
    </source>
</evidence>
<sequence>MAHPARPLGAPAQDLKRGTGRPGNAVGPVLRSVREDGADACAGCRI</sequence>
<dbReference type="AlphaFoldDB" id="A0A2K8PE27"/>
<protein>
    <submittedName>
        <fullName evidence="2">Uncharacterized protein</fullName>
    </submittedName>
</protein>
<proteinExistence type="predicted"/>
<dbReference type="EMBL" id="CP024985">
    <property type="protein sequence ID" value="ATZ25006.1"/>
    <property type="molecule type" value="Genomic_DNA"/>
</dbReference>
<evidence type="ECO:0000313" key="2">
    <source>
        <dbReference type="EMBL" id="ATZ25006.1"/>
    </source>
</evidence>
<dbReference type="KEGG" id="slx:SLAV_15760"/>
<evidence type="ECO:0000313" key="3">
    <source>
        <dbReference type="Proteomes" id="UP000231791"/>
    </source>
</evidence>
<gene>
    <name evidence="2" type="ORF">SLAV_15760</name>
</gene>
<organism evidence="2 3">
    <name type="scientific">Streptomyces lavendulae subsp. lavendulae</name>
    <dbReference type="NCBI Taxonomy" id="58340"/>
    <lineage>
        <taxon>Bacteria</taxon>
        <taxon>Bacillati</taxon>
        <taxon>Actinomycetota</taxon>
        <taxon>Actinomycetes</taxon>
        <taxon>Kitasatosporales</taxon>
        <taxon>Streptomycetaceae</taxon>
        <taxon>Streptomyces</taxon>
    </lineage>
</organism>
<keyword evidence="3" id="KW-1185">Reference proteome</keyword>
<accession>A0A2K8PE27</accession>
<feature type="region of interest" description="Disordered" evidence="1">
    <location>
        <begin position="1"/>
        <end position="29"/>
    </location>
</feature>